<dbReference type="Proteomes" id="UP000318017">
    <property type="component" value="Chromosome"/>
</dbReference>
<dbReference type="AlphaFoldDB" id="A0A518G7S4"/>
<dbReference type="RefSeq" id="WP_197356808.1">
    <property type="nucleotide sequence ID" value="NZ_CP036298.1"/>
</dbReference>
<dbReference type="InterPro" id="IPR024019">
    <property type="entry name" value="CHP04096"/>
</dbReference>
<evidence type="ECO:0000313" key="1">
    <source>
        <dbReference type="EMBL" id="QDV24639.1"/>
    </source>
</evidence>
<proteinExistence type="predicted"/>
<evidence type="ECO:0008006" key="3">
    <source>
        <dbReference type="Google" id="ProtNLM"/>
    </source>
</evidence>
<dbReference type="EMBL" id="CP036298">
    <property type="protein sequence ID" value="QDV24639.1"/>
    <property type="molecule type" value="Genomic_DNA"/>
</dbReference>
<reference evidence="1 2" key="1">
    <citation type="submission" date="2019-02" db="EMBL/GenBank/DDBJ databases">
        <title>Deep-cultivation of Planctomycetes and their phenomic and genomic characterization uncovers novel biology.</title>
        <authorList>
            <person name="Wiegand S."/>
            <person name="Jogler M."/>
            <person name="Boedeker C."/>
            <person name="Pinto D."/>
            <person name="Vollmers J."/>
            <person name="Rivas-Marin E."/>
            <person name="Kohn T."/>
            <person name="Peeters S.H."/>
            <person name="Heuer A."/>
            <person name="Rast P."/>
            <person name="Oberbeckmann S."/>
            <person name="Bunk B."/>
            <person name="Jeske O."/>
            <person name="Meyerdierks A."/>
            <person name="Storesund J.E."/>
            <person name="Kallscheuer N."/>
            <person name="Luecker S."/>
            <person name="Lage O.M."/>
            <person name="Pohl T."/>
            <person name="Merkel B.J."/>
            <person name="Hornburger P."/>
            <person name="Mueller R.-W."/>
            <person name="Bruemmer F."/>
            <person name="Labrenz M."/>
            <person name="Spormann A.M."/>
            <person name="Op den Camp H."/>
            <person name="Overmann J."/>
            <person name="Amann R."/>
            <person name="Jetten M.S.M."/>
            <person name="Mascher T."/>
            <person name="Medema M.H."/>
            <person name="Devos D.P."/>
            <person name="Kaster A.-K."/>
            <person name="Ovreas L."/>
            <person name="Rohde M."/>
            <person name="Galperin M.Y."/>
            <person name="Jogler C."/>
        </authorList>
    </citation>
    <scope>NUCLEOTIDE SEQUENCE [LARGE SCALE GENOMIC DNA]</scope>
    <source>
        <strain evidence="1 2">Q31a</strain>
    </source>
</reference>
<organism evidence="1 2">
    <name type="scientific">Aureliella helgolandensis</name>
    <dbReference type="NCBI Taxonomy" id="2527968"/>
    <lineage>
        <taxon>Bacteria</taxon>
        <taxon>Pseudomonadati</taxon>
        <taxon>Planctomycetota</taxon>
        <taxon>Planctomycetia</taxon>
        <taxon>Pirellulales</taxon>
        <taxon>Pirellulaceae</taxon>
        <taxon>Aureliella</taxon>
    </lineage>
</organism>
<dbReference type="NCBIfam" id="TIGR04096">
    <property type="entry name" value="dnd_rel_methyl"/>
    <property type="match status" value="1"/>
</dbReference>
<gene>
    <name evidence="1" type="ORF">Q31a_29590</name>
</gene>
<name>A0A518G7S4_9BACT</name>
<dbReference type="KEGG" id="ahel:Q31a_29590"/>
<protein>
    <recommendedName>
        <fullName evidence="3">DNA phosphorothioation-associated methyltransferase</fullName>
    </recommendedName>
</protein>
<sequence length="767" mass="87733">MEEGKQVDLSELPVEVLRHRAAIRRSEPSLPLKCLIRDNLLHSETTFFDYGCGYGDDLEQVGRLGFEANGWDPAYRPDESRREADVVNLGYVINVIEDQVEREETLRLAWGLAKSVLSVAARIAVDGTGDGDFEFGDGVITRIQTFQKYFTQTELRLYIEQTLGTEAVPAAPGVFYVFKDAGLRESFSASKYRRRIVAPRRRVAEIQFDRHRELLEMLIHVASELGRLPFHDEFERTDEVLAAFGTMKRAFKLIRKVTGADPWDTLRQSRIDDLRVYLALARFPKRPALSHMPVGMQRDIKEFFGGYKAACDSADALLFEAGESEMIDAACQRATLGRLTTNALYLHRSAVSSLEPVLRVFEGCAQAYLGDVDDANVVKLHRFSGKISYLAVPRFDEIPHPPVRRTIKLSLRNLFLQCIDHTENKNPLLLDRKEKMIEADHPWRDRFARFTVQEAQHGLLEDLVDMQLALNWHMRLKEAGLMIRGYRLLYREGVARKRLPPKTLFVDESDSSECTLEQDSVSDLEFTTPRDLPANLAIDSDEEDAADLDSRPQAELPTRSRRFGIGKEIGYAVYIHRQYEDALGATVEWAKRHLPQDYDYNVVKLNQRNDSVSFIRCPGFDTEHEPVITAIIVISANGTAQRRTLPSDSYIYHHKWLFVDDDYQGFDVTASKERSQQWSSLENVDRSRIGRKSYWEIHVMPRLTQQPVDRWVRSAEARKQLKLSTCDLAHMRENGEIESKKVGNAYLYKMSSDGVASQEAEVHPPKN</sequence>
<evidence type="ECO:0000313" key="2">
    <source>
        <dbReference type="Proteomes" id="UP000318017"/>
    </source>
</evidence>
<accession>A0A518G7S4</accession>
<keyword evidence="2" id="KW-1185">Reference proteome</keyword>